<dbReference type="EMBL" id="BMAW01128949">
    <property type="protein sequence ID" value="GFU28173.1"/>
    <property type="molecule type" value="Genomic_DNA"/>
</dbReference>
<name>A0A8X6QNE8_NEPPI</name>
<dbReference type="Proteomes" id="UP000887013">
    <property type="component" value="Unassembled WGS sequence"/>
</dbReference>
<gene>
    <name evidence="1" type="ORF">NPIL_666961</name>
</gene>
<evidence type="ECO:0000313" key="2">
    <source>
        <dbReference type="Proteomes" id="UP000887013"/>
    </source>
</evidence>
<dbReference type="Gene3D" id="3.30.420.10">
    <property type="entry name" value="Ribonuclease H-like superfamily/Ribonuclease H"/>
    <property type="match status" value="1"/>
</dbReference>
<keyword evidence="2" id="KW-1185">Reference proteome</keyword>
<organism evidence="1 2">
    <name type="scientific">Nephila pilipes</name>
    <name type="common">Giant wood spider</name>
    <name type="synonym">Nephila maculata</name>
    <dbReference type="NCBI Taxonomy" id="299642"/>
    <lineage>
        <taxon>Eukaryota</taxon>
        <taxon>Metazoa</taxon>
        <taxon>Ecdysozoa</taxon>
        <taxon>Arthropoda</taxon>
        <taxon>Chelicerata</taxon>
        <taxon>Arachnida</taxon>
        <taxon>Araneae</taxon>
        <taxon>Araneomorphae</taxon>
        <taxon>Entelegynae</taxon>
        <taxon>Araneoidea</taxon>
        <taxon>Nephilidae</taxon>
        <taxon>Nephila</taxon>
    </lineage>
</organism>
<reference evidence="1" key="1">
    <citation type="submission" date="2020-08" db="EMBL/GenBank/DDBJ databases">
        <title>Multicomponent nature underlies the extraordinary mechanical properties of spider dragline silk.</title>
        <authorList>
            <person name="Kono N."/>
            <person name="Nakamura H."/>
            <person name="Mori M."/>
            <person name="Yoshida Y."/>
            <person name="Ohtoshi R."/>
            <person name="Malay A.D."/>
            <person name="Moran D.A.P."/>
            <person name="Tomita M."/>
            <person name="Numata K."/>
            <person name="Arakawa K."/>
        </authorList>
    </citation>
    <scope>NUCLEOTIDE SEQUENCE</scope>
</reference>
<accession>A0A8X6QNE8</accession>
<protein>
    <submittedName>
        <fullName evidence="1">Uncharacterized protein</fullName>
    </submittedName>
</protein>
<sequence>MWMGVKSNVISFMSSIQNGIFVQDYARFHTTTIIKQTLQSVTPLEGPAGSSDLSPKEHVWGAMGFSKSLGCNGVNFTPLVKIRKWGALVTHTEASFVKGLVIFNQ</sequence>
<proteinExistence type="predicted"/>
<dbReference type="GO" id="GO:0003676">
    <property type="term" value="F:nucleic acid binding"/>
    <property type="evidence" value="ECO:0007669"/>
    <property type="project" value="InterPro"/>
</dbReference>
<dbReference type="AlphaFoldDB" id="A0A8X6QNE8"/>
<comment type="caution">
    <text evidence="1">The sequence shown here is derived from an EMBL/GenBank/DDBJ whole genome shotgun (WGS) entry which is preliminary data.</text>
</comment>
<dbReference type="InterPro" id="IPR036397">
    <property type="entry name" value="RNaseH_sf"/>
</dbReference>
<evidence type="ECO:0000313" key="1">
    <source>
        <dbReference type="EMBL" id="GFU28173.1"/>
    </source>
</evidence>